<evidence type="ECO:0000256" key="2">
    <source>
        <dbReference type="ARBA" id="ARBA00022777"/>
    </source>
</evidence>
<organism evidence="3 4">
    <name type="scientific">Colocasia esculenta</name>
    <name type="common">Wild taro</name>
    <name type="synonym">Arum esculentum</name>
    <dbReference type="NCBI Taxonomy" id="4460"/>
    <lineage>
        <taxon>Eukaryota</taxon>
        <taxon>Viridiplantae</taxon>
        <taxon>Streptophyta</taxon>
        <taxon>Embryophyta</taxon>
        <taxon>Tracheophyta</taxon>
        <taxon>Spermatophyta</taxon>
        <taxon>Magnoliopsida</taxon>
        <taxon>Liliopsida</taxon>
        <taxon>Araceae</taxon>
        <taxon>Aroideae</taxon>
        <taxon>Colocasieae</taxon>
        <taxon>Colocasia</taxon>
    </lineage>
</organism>
<dbReference type="Gene3D" id="3.30.420.40">
    <property type="match status" value="1"/>
</dbReference>
<dbReference type="Proteomes" id="UP000652761">
    <property type="component" value="Unassembled WGS sequence"/>
</dbReference>
<dbReference type="EMBL" id="NMUH01000663">
    <property type="protein sequence ID" value="MQL82937.1"/>
    <property type="molecule type" value="Genomic_DNA"/>
</dbReference>
<accession>A0A843UKS1</accession>
<gene>
    <name evidence="3" type="ORF">Taro_015421</name>
</gene>
<dbReference type="GO" id="GO:0005737">
    <property type="term" value="C:cytoplasm"/>
    <property type="evidence" value="ECO:0007669"/>
    <property type="project" value="TreeGrafter"/>
</dbReference>
<keyword evidence="2" id="KW-0418">Kinase</keyword>
<sequence length="87" mass="9232">MKPEVPHLRFWPSWRWGRSVAFPGHPLGSGLTSAAAQELGLLEGTPVGTSLIDAHAGGIGVMESMPAPEDHAGLHCILVFSSNDDLF</sequence>
<dbReference type="GO" id="GO:0019150">
    <property type="term" value="F:D-ribulokinase activity"/>
    <property type="evidence" value="ECO:0007669"/>
    <property type="project" value="TreeGrafter"/>
</dbReference>
<keyword evidence="1" id="KW-0808">Transferase</keyword>
<evidence type="ECO:0000313" key="3">
    <source>
        <dbReference type="EMBL" id="MQL82937.1"/>
    </source>
</evidence>
<protein>
    <submittedName>
        <fullName evidence="3">Uncharacterized protein</fullName>
    </submittedName>
</protein>
<dbReference type="PANTHER" id="PTHR43435">
    <property type="entry name" value="RIBULOKINASE"/>
    <property type="match status" value="1"/>
</dbReference>
<keyword evidence="4" id="KW-1185">Reference proteome</keyword>
<evidence type="ECO:0000256" key="1">
    <source>
        <dbReference type="ARBA" id="ARBA00022679"/>
    </source>
</evidence>
<dbReference type="AlphaFoldDB" id="A0A843UKS1"/>
<name>A0A843UKS1_COLES</name>
<comment type="caution">
    <text evidence="3">The sequence shown here is derived from an EMBL/GenBank/DDBJ whole genome shotgun (WGS) entry which is preliminary data.</text>
</comment>
<evidence type="ECO:0000313" key="4">
    <source>
        <dbReference type="Proteomes" id="UP000652761"/>
    </source>
</evidence>
<dbReference type="GO" id="GO:0019321">
    <property type="term" value="P:pentose metabolic process"/>
    <property type="evidence" value="ECO:0007669"/>
    <property type="project" value="TreeGrafter"/>
</dbReference>
<reference evidence="3" key="1">
    <citation type="submission" date="2017-07" db="EMBL/GenBank/DDBJ databases">
        <title>Taro Niue Genome Assembly and Annotation.</title>
        <authorList>
            <person name="Atibalentja N."/>
            <person name="Keating K."/>
            <person name="Fields C.J."/>
        </authorList>
    </citation>
    <scope>NUCLEOTIDE SEQUENCE</scope>
    <source>
        <strain evidence="3">Niue_2</strain>
        <tissue evidence="3">Leaf</tissue>
    </source>
</reference>
<proteinExistence type="predicted"/>
<dbReference type="OrthoDB" id="203824at2759"/>
<dbReference type="PANTHER" id="PTHR43435:SF4">
    <property type="entry name" value="FGGY CARBOHYDRATE KINASE DOMAIN-CONTAINING PROTEIN"/>
    <property type="match status" value="1"/>
</dbReference>